<dbReference type="EMBL" id="CARXXK010000003">
    <property type="protein sequence ID" value="CAI6362752.1"/>
    <property type="molecule type" value="Genomic_DNA"/>
</dbReference>
<sequence length="108" mass="12383">MATKRAKTTQQHRLNNKLDDHSTPPATPLPPASRRRTATSRFCHRRTSNRHAHPKHCRNHSGRDGDLTGGGERVLRDKNQEYLGKDDNDHDATWWSTTSAESYPKKKE</sequence>
<name>A0AAV0X3K1_9HEMI</name>
<evidence type="ECO:0000313" key="2">
    <source>
        <dbReference type="EMBL" id="CAI6362752.1"/>
    </source>
</evidence>
<feature type="region of interest" description="Disordered" evidence="1">
    <location>
        <begin position="1"/>
        <end position="108"/>
    </location>
</feature>
<protein>
    <submittedName>
        <fullName evidence="2">Uncharacterized protein</fullName>
    </submittedName>
</protein>
<feature type="compositionally biased region" description="Basic and acidic residues" evidence="1">
    <location>
        <begin position="73"/>
        <end position="92"/>
    </location>
</feature>
<reference evidence="2 3" key="1">
    <citation type="submission" date="2023-01" db="EMBL/GenBank/DDBJ databases">
        <authorList>
            <person name="Whitehead M."/>
        </authorList>
    </citation>
    <scope>NUCLEOTIDE SEQUENCE [LARGE SCALE GENOMIC DNA]</scope>
</reference>
<proteinExistence type="predicted"/>
<evidence type="ECO:0000313" key="3">
    <source>
        <dbReference type="Proteomes" id="UP001160148"/>
    </source>
</evidence>
<evidence type="ECO:0000256" key="1">
    <source>
        <dbReference type="SAM" id="MobiDB-lite"/>
    </source>
</evidence>
<dbReference type="AlphaFoldDB" id="A0AAV0X3K1"/>
<comment type="caution">
    <text evidence="2">The sequence shown here is derived from an EMBL/GenBank/DDBJ whole genome shotgun (WGS) entry which is preliminary data.</text>
</comment>
<feature type="compositionally biased region" description="Basic residues" evidence="1">
    <location>
        <begin position="33"/>
        <end position="60"/>
    </location>
</feature>
<dbReference type="Proteomes" id="UP001160148">
    <property type="component" value="Unassembled WGS sequence"/>
</dbReference>
<gene>
    <name evidence="2" type="ORF">MEUPH1_LOCUS17792</name>
</gene>
<organism evidence="2 3">
    <name type="scientific">Macrosiphum euphorbiae</name>
    <name type="common">potato aphid</name>
    <dbReference type="NCBI Taxonomy" id="13131"/>
    <lineage>
        <taxon>Eukaryota</taxon>
        <taxon>Metazoa</taxon>
        <taxon>Ecdysozoa</taxon>
        <taxon>Arthropoda</taxon>
        <taxon>Hexapoda</taxon>
        <taxon>Insecta</taxon>
        <taxon>Pterygota</taxon>
        <taxon>Neoptera</taxon>
        <taxon>Paraneoptera</taxon>
        <taxon>Hemiptera</taxon>
        <taxon>Sternorrhyncha</taxon>
        <taxon>Aphidomorpha</taxon>
        <taxon>Aphidoidea</taxon>
        <taxon>Aphididae</taxon>
        <taxon>Macrosiphini</taxon>
        <taxon>Macrosiphum</taxon>
    </lineage>
</organism>
<keyword evidence="3" id="KW-1185">Reference proteome</keyword>
<accession>A0AAV0X3K1</accession>